<feature type="domain" description="C2H2-type" evidence="7">
    <location>
        <begin position="205"/>
        <end position="232"/>
    </location>
</feature>
<feature type="compositionally biased region" description="Low complexity" evidence="6">
    <location>
        <begin position="52"/>
        <end position="68"/>
    </location>
</feature>
<dbReference type="GO" id="GO:0008270">
    <property type="term" value="F:zinc ion binding"/>
    <property type="evidence" value="ECO:0007669"/>
    <property type="project" value="UniProtKB-KW"/>
</dbReference>
<keyword evidence="1" id="KW-0479">Metal-binding</keyword>
<protein>
    <submittedName>
        <fullName evidence="8">Putative c2h2-type zn-finger protein</fullName>
    </submittedName>
</protein>
<dbReference type="PANTHER" id="PTHR46105">
    <property type="entry name" value="AGAP004733-PA"/>
    <property type="match status" value="1"/>
</dbReference>
<dbReference type="FunFam" id="3.30.160.60:FF:000100">
    <property type="entry name" value="Zinc finger 45-like"/>
    <property type="match status" value="1"/>
</dbReference>
<evidence type="ECO:0000256" key="5">
    <source>
        <dbReference type="PROSITE-ProRule" id="PRU00042"/>
    </source>
</evidence>
<feature type="domain" description="C2H2-type" evidence="7">
    <location>
        <begin position="264"/>
        <end position="291"/>
    </location>
</feature>
<evidence type="ECO:0000256" key="4">
    <source>
        <dbReference type="ARBA" id="ARBA00022833"/>
    </source>
</evidence>
<dbReference type="SUPFAM" id="SSF57667">
    <property type="entry name" value="beta-beta-alpha zinc fingers"/>
    <property type="match status" value="2"/>
</dbReference>
<dbReference type="Pfam" id="PF00096">
    <property type="entry name" value="zf-C2H2"/>
    <property type="match status" value="1"/>
</dbReference>
<dbReference type="AlphaFoldDB" id="A0A1Q3EVH4"/>
<dbReference type="InterPro" id="IPR036236">
    <property type="entry name" value="Znf_C2H2_sf"/>
</dbReference>
<dbReference type="GO" id="GO:0000978">
    <property type="term" value="F:RNA polymerase II cis-regulatory region sequence-specific DNA binding"/>
    <property type="evidence" value="ECO:0007669"/>
    <property type="project" value="TreeGrafter"/>
</dbReference>
<feature type="domain" description="C2H2-type" evidence="7">
    <location>
        <begin position="176"/>
        <end position="204"/>
    </location>
</feature>
<organism evidence="8">
    <name type="scientific">Culex tarsalis</name>
    <name type="common">Encephalitis mosquito</name>
    <dbReference type="NCBI Taxonomy" id="7177"/>
    <lineage>
        <taxon>Eukaryota</taxon>
        <taxon>Metazoa</taxon>
        <taxon>Ecdysozoa</taxon>
        <taxon>Arthropoda</taxon>
        <taxon>Hexapoda</taxon>
        <taxon>Insecta</taxon>
        <taxon>Pterygota</taxon>
        <taxon>Neoptera</taxon>
        <taxon>Endopterygota</taxon>
        <taxon>Diptera</taxon>
        <taxon>Nematocera</taxon>
        <taxon>Culicoidea</taxon>
        <taxon>Culicidae</taxon>
        <taxon>Culicinae</taxon>
        <taxon>Culicini</taxon>
        <taxon>Culex</taxon>
        <taxon>Culex</taxon>
    </lineage>
</organism>
<keyword evidence="2" id="KW-0677">Repeat</keyword>
<proteinExistence type="predicted"/>
<name>A0A1Q3EVH4_CULTA</name>
<evidence type="ECO:0000256" key="2">
    <source>
        <dbReference type="ARBA" id="ARBA00022737"/>
    </source>
</evidence>
<evidence type="ECO:0000256" key="1">
    <source>
        <dbReference type="ARBA" id="ARBA00022723"/>
    </source>
</evidence>
<evidence type="ECO:0000259" key="7">
    <source>
        <dbReference type="PROSITE" id="PS50157"/>
    </source>
</evidence>
<dbReference type="EMBL" id="GFDL01015837">
    <property type="protein sequence ID" value="JAV19208.1"/>
    <property type="molecule type" value="Transcribed_RNA"/>
</dbReference>
<dbReference type="InterPro" id="IPR050457">
    <property type="entry name" value="ZnFinger_BTB_dom_contain"/>
</dbReference>
<accession>A0A1Q3EVH4</accession>
<dbReference type="Pfam" id="PF13894">
    <property type="entry name" value="zf-C2H2_4"/>
    <property type="match status" value="1"/>
</dbReference>
<evidence type="ECO:0000256" key="6">
    <source>
        <dbReference type="SAM" id="MobiDB-lite"/>
    </source>
</evidence>
<keyword evidence="3 5" id="KW-0863">Zinc-finger</keyword>
<reference evidence="8" key="1">
    <citation type="submission" date="2017-01" db="EMBL/GenBank/DDBJ databases">
        <title>A deep insight into the sialotranscriptome of adult male and female Cluex tarsalis mosquitoes.</title>
        <authorList>
            <person name="Ribeiro J.M."/>
            <person name="Moreira F."/>
            <person name="Bernard K.A."/>
            <person name="Calvo E."/>
        </authorList>
    </citation>
    <scope>NUCLEOTIDE SEQUENCE</scope>
    <source>
        <strain evidence="8">Kern County</strain>
        <tissue evidence="8">Salivary glands</tissue>
    </source>
</reference>
<evidence type="ECO:0000256" key="3">
    <source>
        <dbReference type="ARBA" id="ARBA00022771"/>
    </source>
</evidence>
<feature type="domain" description="C2H2-type" evidence="7">
    <location>
        <begin position="234"/>
        <end position="263"/>
    </location>
</feature>
<dbReference type="PROSITE" id="PS50157">
    <property type="entry name" value="ZINC_FINGER_C2H2_2"/>
    <property type="match status" value="4"/>
</dbReference>
<dbReference type="PANTHER" id="PTHR46105:SF28">
    <property type="entry name" value="ZINC FINGER PROTEIN 37-LIKE"/>
    <property type="match status" value="1"/>
</dbReference>
<keyword evidence="4" id="KW-0862">Zinc</keyword>
<dbReference type="PROSITE" id="PS00028">
    <property type="entry name" value="ZINC_FINGER_C2H2_1"/>
    <property type="match status" value="3"/>
</dbReference>
<evidence type="ECO:0000313" key="8">
    <source>
        <dbReference type="EMBL" id="JAV19208.1"/>
    </source>
</evidence>
<dbReference type="InterPro" id="IPR013087">
    <property type="entry name" value="Znf_C2H2_type"/>
</dbReference>
<sequence length="294" mass="32669">MDIDLETLANYGFIFDDVDDDLQQVDPLDIVQPVDACASVLDELIGEYLSGSDSQSSFGGQSSAAAVSPTSSEEDLSVPEDAKPNTYQELFNMNYDYGESEVVEVKNYLPQQQFFDVIQLVSTEACSSNLVPVASFIVDSNGLLHACDPKPSVTTRHTKKRGRKPLPRPKVIPGENYCGHCDKNFKSKRGLLQHVNTHHRGVKPISCGQCGKRFDLVEDMLKHRDRHLADNKPYGCKTAGCGKRFMYQSDLDRHVGLKHGKAPFSCPICGKGFGRKDHVEKHEISHLNNTVKKQ</sequence>
<feature type="region of interest" description="Disordered" evidence="6">
    <location>
        <begin position="52"/>
        <end position="82"/>
    </location>
</feature>
<dbReference type="Gene3D" id="3.30.160.60">
    <property type="entry name" value="Classic Zinc Finger"/>
    <property type="match status" value="3"/>
</dbReference>
<dbReference type="GO" id="GO:0000981">
    <property type="term" value="F:DNA-binding transcription factor activity, RNA polymerase II-specific"/>
    <property type="evidence" value="ECO:0007669"/>
    <property type="project" value="TreeGrafter"/>
</dbReference>
<dbReference type="SMART" id="SM00355">
    <property type="entry name" value="ZnF_C2H2"/>
    <property type="match status" value="4"/>
</dbReference>